<reference evidence="5" key="1">
    <citation type="submission" date="2021-01" db="EMBL/GenBank/DDBJ databases">
        <authorList>
            <consortium name="Genoscope - CEA"/>
            <person name="William W."/>
        </authorList>
    </citation>
    <scope>NUCLEOTIDE SEQUENCE</scope>
</reference>
<keyword evidence="4" id="KW-1133">Transmembrane helix</keyword>
<evidence type="ECO:0000256" key="1">
    <source>
        <dbReference type="ARBA" id="ARBA00022729"/>
    </source>
</evidence>
<evidence type="ECO:0000256" key="3">
    <source>
        <dbReference type="ARBA" id="ARBA00023157"/>
    </source>
</evidence>
<dbReference type="Proteomes" id="UP000683925">
    <property type="component" value="Unassembled WGS sequence"/>
</dbReference>
<evidence type="ECO:0000313" key="5">
    <source>
        <dbReference type="EMBL" id="CAD8197693.1"/>
    </source>
</evidence>
<evidence type="ECO:0000256" key="4">
    <source>
        <dbReference type="SAM" id="Phobius"/>
    </source>
</evidence>
<keyword evidence="2" id="KW-0677">Repeat</keyword>
<dbReference type="PANTHER" id="PTHR38934:SF6">
    <property type="entry name" value="CHROMOSOME UNDETERMINED SCAFFOLD_176, WHOLE GENOME SHOTGUN SEQUENCE"/>
    <property type="match status" value="1"/>
</dbReference>
<accession>A0A8S1XA15</accession>
<dbReference type="InterPro" id="IPR011936">
    <property type="entry name" value="Myxo_disulph_rpt"/>
</dbReference>
<keyword evidence="6" id="KW-1185">Reference proteome</keyword>
<keyword evidence="4" id="KW-0472">Membrane</keyword>
<organism evidence="5 6">
    <name type="scientific">Paramecium octaurelia</name>
    <dbReference type="NCBI Taxonomy" id="43137"/>
    <lineage>
        <taxon>Eukaryota</taxon>
        <taxon>Sar</taxon>
        <taxon>Alveolata</taxon>
        <taxon>Ciliophora</taxon>
        <taxon>Intramacronucleata</taxon>
        <taxon>Oligohymenophorea</taxon>
        <taxon>Peniculida</taxon>
        <taxon>Parameciidae</taxon>
        <taxon>Paramecium</taxon>
    </lineage>
</organism>
<sequence>MILNVQKKHVQECDDGNYRYLFLLPEVPQLTMFTMCLNVCGDGLLTKEIGQCNDGNIQNNDGCSDTCEVEDNWKCQQENNISVCKYKFRPVIILTKLTKSNSDYQEFQLSFSEQMRLYVNNIIKEKFLQMIVVTIEIEYDTNKMLKSNPLFLSPLNWLIYFIRQQSILKVIFQIRCQKQQSDVRILQIFMTILYSLMKNLLIKCQRIINPLFLVKLSFISSWLWVFLVQFLILIKYQNRQATFYNYQQKFILCSYKIIDIQFEQFYIFSDVIIQAQQFLFNLFRQKQQPTFLIIQQSYQYF</sequence>
<dbReference type="OrthoDB" id="298982at2759"/>
<keyword evidence="1" id="KW-0732">Signal</keyword>
<evidence type="ECO:0008006" key="7">
    <source>
        <dbReference type="Google" id="ProtNLM"/>
    </source>
</evidence>
<dbReference type="EMBL" id="CAJJDP010000115">
    <property type="protein sequence ID" value="CAD8197693.1"/>
    <property type="molecule type" value="Genomic_DNA"/>
</dbReference>
<comment type="caution">
    <text evidence="5">The sequence shown here is derived from an EMBL/GenBank/DDBJ whole genome shotgun (WGS) entry which is preliminary data.</text>
</comment>
<dbReference type="NCBIfam" id="TIGR02232">
    <property type="entry name" value="myxo_disulf_rpt"/>
    <property type="match status" value="1"/>
</dbReference>
<evidence type="ECO:0000313" key="6">
    <source>
        <dbReference type="Proteomes" id="UP000683925"/>
    </source>
</evidence>
<proteinExistence type="predicted"/>
<dbReference type="PANTHER" id="PTHR38934">
    <property type="entry name" value="HYPHALLY REGULATED CELL WALL PROTEIN 1"/>
    <property type="match status" value="1"/>
</dbReference>
<feature type="transmembrane region" description="Helical" evidence="4">
    <location>
        <begin position="183"/>
        <end position="201"/>
    </location>
</feature>
<name>A0A8S1XA15_PAROT</name>
<evidence type="ECO:0000256" key="2">
    <source>
        <dbReference type="ARBA" id="ARBA00022737"/>
    </source>
</evidence>
<feature type="transmembrane region" description="Helical" evidence="4">
    <location>
        <begin position="213"/>
        <end position="234"/>
    </location>
</feature>
<keyword evidence="3" id="KW-1015">Disulfide bond</keyword>
<protein>
    <recommendedName>
        <fullName evidence="7">Transmembrane protein</fullName>
    </recommendedName>
</protein>
<gene>
    <name evidence="5" type="ORF">POCTA_138.1.T1150015</name>
</gene>
<keyword evidence="4" id="KW-0812">Transmembrane</keyword>
<dbReference type="AlphaFoldDB" id="A0A8S1XA15"/>